<dbReference type="AlphaFoldDB" id="A0A0A7I8V8"/>
<name>A0A0A7I8V8_9BIFI</name>
<dbReference type="Gene3D" id="3.30.420.40">
    <property type="match status" value="2"/>
</dbReference>
<gene>
    <name evidence="2" type="ORF">AH68_09650</name>
</gene>
<dbReference type="InterPro" id="IPR043129">
    <property type="entry name" value="ATPase_NBD"/>
</dbReference>
<comment type="similarity">
    <text evidence="1">Belongs to the ROK (NagC/XylR) family.</text>
</comment>
<dbReference type="Pfam" id="PF00480">
    <property type="entry name" value="ROK"/>
    <property type="match status" value="1"/>
</dbReference>
<sequence length="313" mass="32864">MNARLHHNNRPQGCIGIDIGGTKIEGVLLDATDRVVDVCRMPSHPGENNVVTDIVRVARILSNEPLPIGIGIPGQVNCETGRVCNVVNLGIETLELGERISEIMRVPVHVENDVNAAAVGATEFVEHVDGNATVVFLNFGTGLAAGIVRDGQAEHGYSGCIGEIGHLPIDPNGFACPCGQRGCLETVASGGAVAKLWPSANPPMPDLIRKARQGDEHANDVLGKVAHGMGDVIQIVAQAYDPQRIIIGGGMAKTGNDLIKVIQAELSRRAEGCRFLNTLDIASKIRIAAVDKPIGAIGAALAAKRAQLGNQTM</sequence>
<dbReference type="EMBL" id="CP007456">
    <property type="protein sequence ID" value="AIZ15249.1"/>
    <property type="molecule type" value="Genomic_DNA"/>
</dbReference>
<dbReference type="PANTHER" id="PTHR18964">
    <property type="entry name" value="ROK (REPRESSOR, ORF, KINASE) FAMILY"/>
    <property type="match status" value="1"/>
</dbReference>
<proteinExistence type="inferred from homology"/>
<evidence type="ECO:0000256" key="1">
    <source>
        <dbReference type="ARBA" id="ARBA00006479"/>
    </source>
</evidence>
<evidence type="ECO:0000313" key="2">
    <source>
        <dbReference type="EMBL" id="AIZ15249.1"/>
    </source>
</evidence>
<dbReference type="InterPro" id="IPR000600">
    <property type="entry name" value="ROK"/>
</dbReference>
<dbReference type="SUPFAM" id="SSF53067">
    <property type="entry name" value="Actin-like ATPase domain"/>
    <property type="match status" value="1"/>
</dbReference>
<organism evidence="2 3">
    <name type="scientific">Bifidobacterium catenulatum PV20-2</name>
    <dbReference type="NCBI Taxonomy" id="1447716"/>
    <lineage>
        <taxon>Bacteria</taxon>
        <taxon>Bacillati</taxon>
        <taxon>Actinomycetota</taxon>
        <taxon>Actinomycetes</taxon>
        <taxon>Bifidobacteriales</taxon>
        <taxon>Bifidobacteriaceae</taxon>
        <taxon>Bifidobacterium</taxon>
    </lineage>
</organism>
<accession>A0A0A7I8V8</accession>
<reference evidence="2 3" key="1">
    <citation type="journal article" date="2015" name="Genome Announc.">
        <title>Complete and Assembled Genome Sequence of Bifidobacterium kashiwanohense PV20-2, Isolated from the Feces of an Anemic Kenyan Infant.</title>
        <authorList>
            <person name="Vazquez-Gutierrez P."/>
            <person name="Lacroix C."/>
            <person name="Chassard C."/>
            <person name="Klumpp J."/>
            <person name="Jans C."/>
            <person name="Stevens M.J."/>
        </authorList>
    </citation>
    <scope>NUCLEOTIDE SEQUENCE [LARGE SCALE GENOMIC DNA]</scope>
    <source>
        <strain evidence="2 3">PV20-2</strain>
    </source>
</reference>
<evidence type="ECO:0000313" key="3">
    <source>
        <dbReference type="Proteomes" id="UP000030625"/>
    </source>
</evidence>
<dbReference type="RefSeq" id="WP_052189216.1">
    <property type="nucleotide sequence ID" value="NZ_CP007456.1"/>
</dbReference>
<dbReference type="PANTHER" id="PTHR18964:SF149">
    <property type="entry name" value="BIFUNCTIONAL UDP-N-ACETYLGLUCOSAMINE 2-EPIMERASE_N-ACETYLMANNOSAMINE KINASE"/>
    <property type="match status" value="1"/>
</dbReference>
<protein>
    <submittedName>
        <fullName evidence="2">NagC family transcriptional regulator</fullName>
    </submittedName>
</protein>
<dbReference type="STRING" id="1447716.AH68_09650"/>
<dbReference type="HOGENOM" id="CLU_036604_0_4_11"/>
<dbReference type="Proteomes" id="UP000030625">
    <property type="component" value="Chromosome"/>
</dbReference>
<dbReference type="KEGG" id="bka:AH68_09650"/>
<dbReference type="OrthoDB" id="8772678at2"/>